<keyword evidence="2" id="KW-0328">Glycosyltransferase</keyword>
<evidence type="ECO:0000313" key="3">
    <source>
        <dbReference type="Proteomes" id="UP000049855"/>
    </source>
</evidence>
<evidence type="ECO:0000313" key="2">
    <source>
        <dbReference type="EMBL" id="CQR70531.1"/>
    </source>
</evidence>
<evidence type="ECO:0000259" key="1">
    <source>
        <dbReference type="Pfam" id="PF00535"/>
    </source>
</evidence>
<dbReference type="CDD" id="cd00761">
    <property type="entry name" value="Glyco_tranf_GTA_type"/>
    <property type="match status" value="1"/>
</dbReference>
<dbReference type="AlphaFoldDB" id="A0A0U1KSZ2"/>
<dbReference type="EC" id="2.4.1.-" evidence="2"/>
<keyword evidence="2" id="KW-0808">Transferase</keyword>
<dbReference type="InterPro" id="IPR029044">
    <property type="entry name" value="Nucleotide-diphossugar_trans"/>
</dbReference>
<protein>
    <submittedName>
        <fullName evidence="2">Glycosyltransferase PglI</fullName>
        <ecNumber evidence="2">2.4.1.-</ecNumber>
    </submittedName>
</protein>
<feature type="domain" description="Glycosyltransferase 2-like" evidence="1">
    <location>
        <begin position="14"/>
        <end position="152"/>
    </location>
</feature>
<proteinExistence type="predicted"/>
<dbReference type="PANTHER" id="PTHR22916:SF3">
    <property type="entry name" value="UDP-GLCNAC:BETAGAL BETA-1,3-N-ACETYLGLUCOSAMINYLTRANSFERASE-LIKE PROTEIN 1"/>
    <property type="match status" value="1"/>
</dbReference>
<sequence>MKQKMNKVEKPLLTIAIPTYKRPKYLYQAIKSAVEQSETSIPYDIIVVNNDPESDMADVKEAFTDVADKVTFYSNEKNIGMIGNVNRCVSLARGEYVAFLHDDDLLLPNYLSEIRPFLEEQKGSCLIPSRYLLFEGKSPSGKYKIEEKRKKKALLSSLFLPRYLFRRKFTAITNADNAFAWQNCYCAPTCGVVFKKDVILSRGLFFPEGTYSWDFISFFALNETEKIYLLHEPVSVYRMSTGASLRAEVQYDFYVAFEEMMGKYPAGSKPNRFINHYRNEIKYLNYASLNDAGKKFVAERCSGVVKECPSRFKFFLFMLKRMIHFSFNNLDVEMPLTNHGREVLKQMAVLSD</sequence>
<dbReference type="Pfam" id="PF00535">
    <property type="entry name" value="Glycos_transf_2"/>
    <property type="match status" value="1"/>
</dbReference>
<dbReference type="GO" id="GO:0016758">
    <property type="term" value="F:hexosyltransferase activity"/>
    <property type="evidence" value="ECO:0007669"/>
    <property type="project" value="UniProtKB-ARBA"/>
</dbReference>
<dbReference type="InterPro" id="IPR001173">
    <property type="entry name" value="Glyco_trans_2-like"/>
</dbReference>
<dbReference type="PANTHER" id="PTHR22916">
    <property type="entry name" value="GLYCOSYLTRANSFERASE"/>
    <property type="match status" value="1"/>
</dbReference>
<dbReference type="Gene3D" id="3.90.550.10">
    <property type="entry name" value="Spore Coat Polysaccharide Biosynthesis Protein SpsA, Chain A"/>
    <property type="match status" value="1"/>
</dbReference>
<name>A0A0U1KSZ2_9FIRM</name>
<reference evidence="3" key="1">
    <citation type="submission" date="2015-03" db="EMBL/GenBank/DDBJ databases">
        <authorList>
            <person name="Nijsse Bart"/>
        </authorList>
    </citation>
    <scope>NUCLEOTIDE SEQUENCE [LARGE SCALE GENOMIC DNA]</scope>
</reference>
<keyword evidence="3" id="KW-1185">Reference proteome</keyword>
<gene>
    <name evidence="2" type="ORF">SpAn4DRAFT_1500</name>
</gene>
<dbReference type="EMBL" id="CTRP01000003">
    <property type="protein sequence ID" value="CQR70531.1"/>
    <property type="molecule type" value="Genomic_DNA"/>
</dbReference>
<organism evidence="2 3">
    <name type="scientific">Sporomusa ovata</name>
    <dbReference type="NCBI Taxonomy" id="2378"/>
    <lineage>
        <taxon>Bacteria</taxon>
        <taxon>Bacillati</taxon>
        <taxon>Bacillota</taxon>
        <taxon>Negativicutes</taxon>
        <taxon>Selenomonadales</taxon>
        <taxon>Sporomusaceae</taxon>
        <taxon>Sporomusa</taxon>
    </lineage>
</organism>
<dbReference type="Proteomes" id="UP000049855">
    <property type="component" value="Unassembled WGS sequence"/>
</dbReference>
<accession>A0A0U1KSZ2</accession>
<dbReference type="SUPFAM" id="SSF53448">
    <property type="entry name" value="Nucleotide-diphospho-sugar transferases"/>
    <property type="match status" value="1"/>
</dbReference>